<sequence>RTRASATLVESLKLMSLCLSSQLQQGRGDPGSVRIQEKSAWRIPGPPGRGGDAHSNLSALKNGVLQLPLCEKTISVNIQRGGGARDGLLCTAAPASCCQVI</sequence>
<name>A0A672HFI4_SALFA</name>
<dbReference type="Proteomes" id="UP000472267">
    <property type="component" value="Chromosome 11"/>
</dbReference>
<reference evidence="1" key="1">
    <citation type="submission" date="2019-06" db="EMBL/GenBank/DDBJ databases">
        <authorList>
            <consortium name="Wellcome Sanger Institute Data Sharing"/>
        </authorList>
    </citation>
    <scope>NUCLEOTIDE SEQUENCE [LARGE SCALE GENOMIC DNA]</scope>
</reference>
<organism evidence="1 2">
    <name type="scientific">Salarias fasciatus</name>
    <name type="common">Jewelled blenny</name>
    <name type="synonym">Blennius fasciatus</name>
    <dbReference type="NCBI Taxonomy" id="181472"/>
    <lineage>
        <taxon>Eukaryota</taxon>
        <taxon>Metazoa</taxon>
        <taxon>Chordata</taxon>
        <taxon>Craniata</taxon>
        <taxon>Vertebrata</taxon>
        <taxon>Euteleostomi</taxon>
        <taxon>Actinopterygii</taxon>
        <taxon>Neopterygii</taxon>
        <taxon>Teleostei</taxon>
        <taxon>Neoteleostei</taxon>
        <taxon>Acanthomorphata</taxon>
        <taxon>Ovalentaria</taxon>
        <taxon>Blenniimorphae</taxon>
        <taxon>Blenniiformes</taxon>
        <taxon>Blennioidei</taxon>
        <taxon>Blenniidae</taxon>
        <taxon>Salariinae</taxon>
        <taxon>Salarias</taxon>
    </lineage>
</organism>
<dbReference type="AlphaFoldDB" id="A0A672HFI4"/>
<proteinExistence type="predicted"/>
<reference evidence="1" key="2">
    <citation type="submission" date="2025-08" db="UniProtKB">
        <authorList>
            <consortium name="Ensembl"/>
        </authorList>
    </citation>
    <scope>IDENTIFICATION</scope>
</reference>
<evidence type="ECO:0000313" key="2">
    <source>
        <dbReference type="Proteomes" id="UP000472267"/>
    </source>
</evidence>
<evidence type="ECO:0000313" key="1">
    <source>
        <dbReference type="Ensembl" id="ENSSFAP00005027837.1"/>
    </source>
</evidence>
<keyword evidence="2" id="KW-1185">Reference proteome</keyword>
<reference evidence="1" key="3">
    <citation type="submission" date="2025-09" db="UniProtKB">
        <authorList>
            <consortium name="Ensembl"/>
        </authorList>
    </citation>
    <scope>IDENTIFICATION</scope>
</reference>
<accession>A0A672HFI4</accession>
<dbReference type="Ensembl" id="ENSSFAT00005028895.1">
    <property type="protein sequence ID" value="ENSSFAP00005027837.1"/>
    <property type="gene ID" value="ENSSFAG00005014206.1"/>
</dbReference>
<dbReference type="InParanoid" id="A0A672HFI4"/>
<protein>
    <submittedName>
        <fullName evidence="1">Uncharacterized protein</fullName>
    </submittedName>
</protein>